<name>A0A1E1LQ99_9HELO</name>
<dbReference type="Proteomes" id="UP000178912">
    <property type="component" value="Unassembled WGS sequence"/>
</dbReference>
<reference evidence="2" key="1">
    <citation type="submission" date="2016-03" db="EMBL/GenBank/DDBJ databases">
        <authorList>
            <person name="Guldener U."/>
        </authorList>
    </citation>
    <scope>NUCLEOTIDE SEQUENCE [LARGE SCALE GENOMIC DNA]</scope>
    <source>
        <strain evidence="2">04CH-RAC-A.6.1</strain>
    </source>
</reference>
<dbReference type="EMBL" id="FJUX01000165">
    <property type="protein sequence ID" value="CZT12671.1"/>
    <property type="molecule type" value="Genomic_DNA"/>
</dbReference>
<evidence type="ECO:0000313" key="2">
    <source>
        <dbReference type="Proteomes" id="UP000178912"/>
    </source>
</evidence>
<proteinExistence type="predicted"/>
<keyword evidence="2" id="KW-1185">Reference proteome</keyword>
<dbReference type="AlphaFoldDB" id="A0A1E1LQ99"/>
<gene>
    <name evidence="1" type="ORF">RAG0_16414</name>
</gene>
<organism evidence="1 2">
    <name type="scientific">Rhynchosporium agropyri</name>
    <dbReference type="NCBI Taxonomy" id="914238"/>
    <lineage>
        <taxon>Eukaryota</taxon>
        <taxon>Fungi</taxon>
        <taxon>Dikarya</taxon>
        <taxon>Ascomycota</taxon>
        <taxon>Pezizomycotina</taxon>
        <taxon>Leotiomycetes</taxon>
        <taxon>Helotiales</taxon>
        <taxon>Ploettnerulaceae</taxon>
        <taxon>Rhynchosporium</taxon>
    </lineage>
</organism>
<evidence type="ECO:0000313" key="1">
    <source>
        <dbReference type="EMBL" id="CZT12671.1"/>
    </source>
</evidence>
<accession>A0A1E1LQ99</accession>
<protein>
    <submittedName>
        <fullName evidence="1">Uncharacterized protein</fullName>
    </submittedName>
</protein>
<sequence length="207" mass="23513">MSDHQTIHQELIQCQQTVFERGQASLLDITATRMCISPGLGDVSRSRRSIESCARAEGTTRSYCDLAPCWCYWPNSQRCALYRYIRKGEFVIFETIKAEVEIASDHSTYGAVTEGYIKLRSFVTEAYWKVDDHLTSSLAERPTFPPTPPDKSTGHGTRYCLRLHPEAVETNLFLDDAGRAPCPLLMLVPNLRTNFFTDFVPWKHPSS</sequence>